<reference evidence="1 2" key="1">
    <citation type="journal article" date="2023" name="G3 (Bethesda)">
        <title>A chromosome-length genome assembly and annotation of blackberry (Rubus argutus, cv. 'Hillquist').</title>
        <authorList>
            <person name="Bruna T."/>
            <person name="Aryal R."/>
            <person name="Dudchenko O."/>
            <person name="Sargent D.J."/>
            <person name="Mead D."/>
            <person name="Buti M."/>
            <person name="Cavallini A."/>
            <person name="Hytonen T."/>
            <person name="Andres J."/>
            <person name="Pham M."/>
            <person name="Weisz D."/>
            <person name="Mascagni F."/>
            <person name="Usai G."/>
            <person name="Natali L."/>
            <person name="Bassil N."/>
            <person name="Fernandez G.E."/>
            <person name="Lomsadze A."/>
            <person name="Armour M."/>
            <person name="Olukolu B."/>
            <person name="Poorten T."/>
            <person name="Britton C."/>
            <person name="Davik J."/>
            <person name="Ashrafi H."/>
            <person name="Aiden E.L."/>
            <person name="Borodovsky M."/>
            <person name="Worthington M."/>
        </authorList>
    </citation>
    <scope>NUCLEOTIDE SEQUENCE [LARGE SCALE GENOMIC DNA]</scope>
    <source>
        <strain evidence="1">PI 553951</strain>
    </source>
</reference>
<accession>A0AAW1VJQ1</accession>
<protein>
    <submittedName>
        <fullName evidence="1">Uncharacterized protein</fullName>
    </submittedName>
</protein>
<evidence type="ECO:0000313" key="1">
    <source>
        <dbReference type="EMBL" id="KAK9901167.1"/>
    </source>
</evidence>
<organism evidence="1 2">
    <name type="scientific">Rubus argutus</name>
    <name type="common">Southern blackberry</name>
    <dbReference type="NCBI Taxonomy" id="59490"/>
    <lineage>
        <taxon>Eukaryota</taxon>
        <taxon>Viridiplantae</taxon>
        <taxon>Streptophyta</taxon>
        <taxon>Embryophyta</taxon>
        <taxon>Tracheophyta</taxon>
        <taxon>Spermatophyta</taxon>
        <taxon>Magnoliopsida</taxon>
        <taxon>eudicotyledons</taxon>
        <taxon>Gunneridae</taxon>
        <taxon>Pentapetalae</taxon>
        <taxon>rosids</taxon>
        <taxon>fabids</taxon>
        <taxon>Rosales</taxon>
        <taxon>Rosaceae</taxon>
        <taxon>Rosoideae</taxon>
        <taxon>Rosoideae incertae sedis</taxon>
        <taxon>Rubus</taxon>
    </lineage>
</organism>
<dbReference type="EMBL" id="JBEDUW010000325">
    <property type="protein sequence ID" value="KAK9901167.1"/>
    <property type="molecule type" value="Genomic_DNA"/>
</dbReference>
<keyword evidence="2" id="KW-1185">Reference proteome</keyword>
<evidence type="ECO:0000313" key="2">
    <source>
        <dbReference type="Proteomes" id="UP001457282"/>
    </source>
</evidence>
<dbReference type="AlphaFoldDB" id="A0AAW1VJQ1"/>
<sequence>MIADAVFSRSPPRRSVLTCVADTITAPCPSRYPNPAILARATCAGALFSADFDVTISLPGLYPVLCSAKNSDYHDADQSALPLLNHPCSPATFCRASL</sequence>
<dbReference type="Proteomes" id="UP001457282">
    <property type="component" value="Unassembled WGS sequence"/>
</dbReference>
<name>A0AAW1VJQ1_RUBAR</name>
<gene>
    <name evidence="1" type="ORF">M0R45_002239</name>
</gene>
<proteinExistence type="predicted"/>
<comment type="caution">
    <text evidence="1">The sequence shown here is derived from an EMBL/GenBank/DDBJ whole genome shotgun (WGS) entry which is preliminary data.</text>
</comment>